<dbReference type="InterPro" id="IPR012902">
    <property type="entry name" value="N_methyl_site"/>
</dbReference>
<reference evidence="2 4" key="1">
    <citation type="submission" date="2019-11" db="EMBL/GenBank/DDBJ databases">
        <title>Whole genome shotgun sequencing (WGS) data from Adlercreutzia equolifaciens ResAG-91, Eggerthella lenta MRI-F36, MRI-F37, MRI-F40, ResAG-49, ResAG-88, ResAG-121, ResAG-145, and Gordonibacter sp. ResAG-5, ResAG-26, ResAG-43, ResAG-50, ResAG-59.</title>
        <authorList>
            <person name="Stoll D.A."/>
            <person name="Danylec N."/>
            <person name="Franz C.M.A.P."/>
            <person name="Huch M."/>
        </authorList>
    </citation>
    <scope>NUCLEOTIDE SEQUENCE [LARGE SCALE GENOMIC DNA]</scope>
    <source>
        <strain evidence="2 4">ResAG-88</strain>
    </source>
</reference>
<evidence type="ECO:0000313" key="4">
    <source>
        <dbReference type="Proteomes" id="UP000436429"/>
    </source>
</evidence>
<dbReference type="AlphaFoldDB" id="A0A6N2YTF4"/>
<gene>
    <name evidence="3" type="ORF">ELLFYP107_01326</name>
    <name evidence="2" type="ORF">GO726_01810</name>
</gene>
<dbReference type="EMBL" id="WPOM01000002">
    <property type="protein sequence ID" value="MVN31912.1"/>
    <property type="molecule type" value="Genomic_DNA"/>
</dbReference>
<evidence type="ECO:0000313" key="3">
    <source>
        <dbReference type="EMBL" id="VYT70151.1"/>
    </source>
</evidence>
<dbReference type="RefSeq" id="WP_114556671.1">
    <property type="nucleotide sequence ID" value="NZ_CACRTT010000005.1"/>
</dbReference>
<dbReference type="SUPFAM" id="SSF54523">
    <property type="entry name" value="Pili subunits"/>
    <property type="match status" value="1"/>
</dbReference>
<evidence type="ECO:0000313" key="2">
    <source>
        <dbReference type="EMBL" id="MVN31912.1"/>
    </source>
</evidence>
<dbReference type="Pfam" id="PF07963">
    <property type="entry name" value="N_methyl"/>
    <property type="match status" value="1"/>
</dbReference>
<proteinExistence type="predicted"/>
<reference evidence="3" key="2">
    <citation type="submission" date="2019-11" db="EMBL/GenBank/DDBJ databases">
        <authorList>
            <person name="Feng L."/>
        </authorList>
    </citation>
    <scope>NUCLEOTIDE SEQUENCE</scope>
    <source>
        <strain evidence="3">ElentaLFYP107</strain>
    </source>
</reference>
<organism evidence="3">
    <name type="scientific">Eggerthella lenta</name>
    <name type="common">Eubacterium lentum</name>
    <dbReference type="NCBI Taxonomy" id="84112"/>
    <lineage>
        <taxon>Bacteria</taxon>
        <taxon>Bacillati</taxon>
        <taxon>Actinomycetota</taxon>
        <taxon>Coriobacteriia</taxon>
        <taxon>Eggerthellales</taxon>
        <taxon>Eggerthellaceae</taxon>
        <taxon>Eggerthella</taxon>
    </lineage>
</organism>
<dbReference type="InterPro" id="IPR045584">
    <property type="entry name" value="Pilin-like"/>
</dbReference>
<evidence type="ECO:0000256" key="1">
    <source>
        <dbReference type="SAM" id="MobiDB-lite"/>
    </source>
</evidence>
<protein>
    <submittedName>
        <fullName evidence="2">Prepilin-type N-terminal cleavage/methylation domain-containing protein</fullName>
    </submittedName>
    <submittedName>
        <fullName evidence="3">Putative major pilin subunit</fullName>
    </submittedName>
</protein>
<accession>A0A6N2YTF4</accession>
<feature type="region of interest" description="Disordered" evidence="1">
    <location>
        <begin position="112"/>
        <end position="136"/>
    </location>
</feature>
<dbReference type="EMBL" id="CACRTT010000005">
    <property type="protein sequence ID" value="VYT70151.1"/>
    <property type="molecule type" value="Genomic_DNA"/>
</dbReference>
<dbReference type="Proteomes" id="UP000436429">
    <property type="component" value="Unassembled WGS sequence"/>
</dbReference>
<dbReference type="NCBIfam" id="TIGR02532">
    <property type="entry name" value="IV_pilin_GFxxxE"/>
    <property type="match status" value="1"/>
</dbReference>
<dbReference type="Gene3D" id="3.30.700.10">
    <property type="entry name" value="Glycoprotein, Type 4 Pilin"/>
    <property type="match status" value="1"/>
</dbReference>
<sequence length="136" mass="14145">MKEMIKKMREERGGFTLAELLVVVAIVAVLVAIAVPLFSSSLTSAEDAVKKANERSVKAEVTTLYLTGTDEQKASLNGSIYYANEKGDLTGPAASDGSGKPDDAKYTYEVTVTPDANGGAPTIKVEEKGSGAASGN</sequence>
<name>A0A6N2YTF4_EGGLN</name>